<dbReference type="AlphaFoldDB" id="L7KPQ1"/>
<keyword evidence="4" id="KW-1185">Reference proteome</keyword>
<feature type="region of interest" description="Disordered" evidence="2">
    <location>
        <begin position="92"/>
        <end position="149"/>
    </location>
</feature>
<feature type="coiled-coil region" evidence="1">
    <location>
        <begin position="149"/>
        <end position="176"/>
    </location>
</feature>
<comment type="caution">
    <text evidence="3">The sequence shown here is derived from an EMBL/GenBank/DDBJ whole genome shotgun (WGS) entry which is preliminary data.</text>
</comment>
<evidence type="ECO:0000256" key="1">
    <source>
        <dbReference type="SAM" id="Coils"/>
    </source>
</evidence>
<evidence type="ECO:0000256" key="2">
    <source>
        <dbReference type="SAM" id="MobiDB-lite"/>
    </source>
</evidence>
<name>L7KPQ1_9ACTN</name>
<evidence type="ECO:0000313" key="4">
    <source>
        <dbReference type="Proteomes" id="UP000010988"/>
    </source>
</evidence>
<feature type="compositionally biased region" description="Polar residues" evidence="2">
    <location>
        <begin position="114"/>
        <end position="124"/>
    </location>
</feature>
<evidence type="ECO:0000313" key="3">
    <source>
        <dbReference type="EMBL" id="GAC50594.1"/>
    </source>
</evidence>
<dbReference type="eggNOG" id="ENOG5030XSC">
    <property type="taxonomic scope" value="Bacteria"/>
</dbReference>
<dbReference type="STRING" id="1220583.GOACH_26_00610"/>
<proteinExistence type="predicted"/>
<reference evidence="3 4" key="1">
    <citation type="submission" date="2012-12" db="EMBL/GenBank/DDBJ databases">
        <title>Whole genome shotgun sequence of Gordonia aichiensis NBRC 108223.</title>
        <authorList>
            <person name="Isaki-Nakamura S."/>
            <person name="Hosoyama A."/>
            <person name="Tsuchikane K."/>
            <person name="Ando Y."/>
            <person name="Baba S."/>
            <person name="Ohji S."/>
            <person name="Hamada M."/>
            <person name="Tamura T."/>
            <person name="Yamazoe A."/>
            <person name="Yamazaki S."/>
            <person name="Fujita N."/>
        </authorList>
    </citation>
    <scope>NUCLEOTIDE SEQUENCE [LARGE SCALE GENOMIC DNA]</scope>
    <source>
        <strain evidence="3 4">NBRC 108223</strain>
    </source>
</reference>
<keyword evidence="1" id="KW-0175">Coiled coil</keyword>
<protein>
    <submittedName>
        <fullName evidence="3">Uncharacterized protein</fullName>
    </submittedName>
</protein>
<accession>L7KPQ1</accession>
<organism evidence="3 4">
    <name type="scientific">Gordonia aichiensis NBRC 108223</name>
    <dbReference type="NCBI Taxonomy" id="1220583"/>
    <lineage>
        <taxon>Bacteria</taxon>
        <taxon>Bacillati</taxon>
        <taxon>Actinomycetota</taxon>
        <taxon>Actinomycetes</taxon>
        <taxon>Mycobacteriales</taxon>
        <taxon>Gordoniaceae</taxon>
        <taxon>Gordonia</taxon>
    </lineage>
</organism>
<sequence length="212" mass="23047">MFSNVLSRTADALVTETTATACVWCSSTDDVADFRDEPRCSKCRDLEETITEARKFLGFYGLRPLGGSVECDDEEEREHRVGARDAYTELNRIRTSTPAPRAKRSASRSAAGTVKSSAVKSGSTKPAGDKASTATTSPTRRNDVSRPDRAELLSRAEGLLNELTDIDERLASAEQESGLSAKARIADLTSRREYVLRTLAALEKAQRAMAPA</sequence>
<dbReference type="Proteomes" id="UP000010988">
    <property type="component" value="Unassembled WGS sequence"/>
</dbReference>
<feature type="compositionally biased region" description="Basic and acidic residues" evidence="2">
    <location>
        <begin position="140"/>
        <end position="149"/>
    </location>
</feature>
<gene>
    <name evidence="3" type="ORF">GOACH_26_00610</name>
</gene>
<dbReference type="EMBL" id="BANR01000026">
    <property type="protein sequence ID" value="GAC50594.1"/>
    <property type="molecule type" value="Genomic_DNA"/>
</dbReference>